<dbReference type="EC" id="5.4.99.25" evidence="3"/>
<evidence type="ECO:0000313" key="9">
    <source>
        <dbReference type="Proteomes" id="UP000030752"/>
    </source>
</evidence>
<evidence type="ECO:0000313" key="8">
    <source>
        <dbReference type="EMBL" id="ETN41825.1"/>
    </source>
</evidence>
<protein>
    <recommendedName>
        <fullName evidence="3">tRNA pseudouridine(55) synthase</fullName>
        <ecNumber evidence="3">5.4.99.25</ecNumber>
    </recommendedName>
</protein>
<keyword evidence="4" id="KW-0819">tRNA processing</keyword>
<evidence type="ECO:0000256" key="5">
    <source>
        <dbReference type="ARBA" id="ARBA00023235"/>
    </source>
</evidence>
<evidence type="ECO:0000256" key="6">
    <source>
        <dbReference type="SAM" id="MobiDB-lite"/>
    </source>
</evidence>
<name>W2RZQ1_CYPE1</name>
<dbReference type="PANTHER" id="PTHR13767">
    <property type="entry name" value="TRNA-PSEUDOURIDINE SYNTHASE"/>
    <property type="match status" value="1"/>
</dbReference>
<feature type="compositionally biased region" description="Basic and acidic residues" evidence="6">
    <location>
        <begin position="404"/>
        <end position="421"/>
    </location>
</feature>
<dbReference type="RefSeq" id="XP_008716334.1">
    <property type="nucleotide sequence ID" value="XM_008718112.1"/>
</dbReference>
<dbReference type="eggNOG" id="KOG2529">
    <property type="taxonomic scope" value="Eukaryota"/>
</dbReference>
<organism evidence="8 9">
    <name type="scientific">Cyphellophora europaea (strain CBS 101466)</name>
    <name type="common">Phialophora europaea</name>
    <dbReference type="NCBI Taxonomy" id="1220924"/>
    <lineage>
        <taxon>Eukaryota</taxon>
        <taxon>Fungi</taxon>
        <taxon>Dikarya</taxon>
        <taxon>Ascomycota</taxon>
        <taxon>Pezizomycotina</taxon>
        <taxon>Eurotiomycetes</taxon>
        <taxon>Chaetothyriomycetidae</taxon>
        <taxon>Chaetothyriales</taxon>
        <taxon>Cyphellophoraceae</taxon>
        <taxon>Cyphellophora</taxon>
    </lineage>
</organism>
<evidence type="ECO:0000256" key="1">
    <source>
        <dbReference type="ARBA" id="ARBA00001166"/>
    </source>
</evidence>
<dbReference type="STRING" id="1220924.W2RZQ1"/>
<proteinExistence type="inferred from homology"/>
<comment type="catalytic activity">
    <reaction evidence="1">
        <text>a uridine in mRNA = a pseudouridine in mRNA</text>
        <dbReference type="Rhea" id="RHEA:56644"/>
        <dbReference type="Rhea" id="RHEA-COMP:14658"/>
        <dbReference type="Rhea" id="RHEA-COMP:14659"/>
        <dbReference type="ChEBI" id="CHEBI:65314"/>
        <dbReference type="ChEBI" id="CHEBI:65315"/>
    </reaction>
</comment>
<feature type="region of interest" description="Disordered" evidence="6">
    <location>
        <begin position="380"/>
        <end position="430"/>
    </location>
</feature>
<dbReference type="GO" id="GO:0005634">
    <property type="term" value="C:nucleus"/>
    <property type="evidence" value="ECO:0007669"/>
    <property type="project" value="TreeGrafter"/>
</dbReference>
<dbReference type="Gene3D" id="3.30.2350.10">
    <property type="entry name" value="Pseudouridine synthase"/>
    <property type="match status" value="1"/>
</dbReference>
<evidence type="ECO:0000259" key="7">
    <source>
        <dbReference type="Pfam" id="PF01509"/>
    </source>
</evidence>
<evidence type="ECO:0000256" key="3">
    <source>
        <dbReference type="ARBA" id="ARBA00012787"/>
    </source>
</evidence>
<dbReference type="OrthoDB" id="9995526at2759"/>
<keyword evidence="5" id="KW-0413">Isomerase</keyword>
<evidence type="ECO:0000256" key="4">
    <source>
        <dbReference type="ARBA" id="ARBA00022694"/>
    </source>
</evidence>
<feature type="domain" description="Pseudouridine synthase II N-terminal" evidence="7">
    <location>
        <begin position="67"/>
        <end position="196"/>
    </location>
</feature>
<dbReference type="InterPro" id="IPR014780">
    <property type="entry name" value="tRNA_psdUridine_synth_TruB"/>
</dbReference>
<dbReference type="EMBL" id="KB822719">
    <property type="protein sequence ID" value="ETN41825.1"/>
    <property type="molecule type" value="Genomic_DNA"/>
</dbReference>
<dbReference type="SUPFAM" id="SSF55120">
    <property type="entry name" value="Pseudouridine synthase"/>
    <property type="match status" value="1"/>
</dbReference>
<dbReference type="InterPro" id="IPR020103">
    <property type="entry name" value="PsdUridine_synth_cat_dom_sf"/>
</dbReference>
<dbReference type="AlphaFoldDB" id="W2RZQ1"/>
<dbReference type="InterPro" id="IPR002501">
    <property type="entry name" value="PsdUridine_synth_N"/>
</dbReference>
<dbReference type="GO" id="GO:0160148">
    <property type="term" value="F:tRNA pseudouridine(55) synthase activity"/>
    <property type="evidence" value="ECO:0007669"/>
    <property type="project" value="UniProtKB-EC"/>
</dbReference>
<dbReference type="InParanoid" id="W2RZQ1"/>
<feature type="compositionally biased region" description="Basic and acidic residues" evidence="6">
    <location>
        <begin position="384"/>
        <end position="396"/>
    </location>
</feature>
<dbReference type="VEuPathDB" id="FungiDB:HMPREF1541_03762"/>
<comment type="similarity">
    <text evidence="2">Belongs to the pseudouridine synthase TruB family.</text>
</comment>
<accession>W2RZQ1</accession>
<dbReference type="HAMAP" id="MF_01080">
    <property type="entry name" value="TruB_bact"/>
    <property type="match status" value="1"/>
</dbReference>
<gene>
    <name evidence="8" type="ORF">HMPREF1541_03762</name>
</gene>
<dbReference type="Proteomes" id="UP000030752">
    <property type="component" value="Unassembled WGS sequence"/>
</dbReference>
<dbReference type="FunCoup" id="W2RZQ1">
    <property type="interactions" value="318"/>
</dbReference>
<feature type="region of interest" description="Disordered" evidence="6">
    <location>
        <begin position="235"/>
        <end position="262"/>
    </location>
</feature>
<dbReference type="HOGENOM" id="CLU_032087_4_2_1"/>
<dbReference type="GO" id="GO:1990481">
    <property type="term" value="P:mRNA pseudouridine synthesis"/>
    <property type="evidence" value="ECO:0007669"/>
    <property type="project" value="TreeGrafter"/>
</dbReference>
<keyword evidence="9" id="KW-1185">Reference proteome</keyword>
<evidence type="ECO:0000256" key="2">
    <source>
        <dbReference type="ARBA" id="ARBA00008999"/>
    </source>
</evidence>
<dbReference type="GeneID" id="19971101"/>
<dbReference type="GO" id="GO:0006400">
    <property type="term" value="P:tRNA modification"/>
    <property type="evidence" value="ECO:0007669"/>
    <property type="project" value="TreeGrafter"/>
</dbReference>
<sequence>MAETAGKVLEGVFAIKKPKSLSSAQVLRDLQQAFAKSKTFAPLRQKADAERDVSHSKRRKIDTDSVFKMGHGGTLDPLATGVLIVAIGRGTKSLGSFLGGTKTYETVVLFGKSTDTYDVAGRVVADAAYEQVTKSLVEEKMVKFRGAIKQVPPIYSALKINGVKAYDYARSGKELPRQLESRDMVVDECVLVEWYEGGKHDFRWPAAEASAADKATARKLMKVETQTTDLEHTTVEGSTVDQADASEALSPDANVSAKSAEVSKDELNKMAPAEKAALHTHDIPELSDTPADAPAARIRLTSSSGFYVRSFAHDLGIACGSYGTMAELTRTRQSSYTITDPPPEHHTLCLTYDDLSKGEDVWGPKITTVLETWMAKNPVVTNADKPDDRDRPEWNKFRGRGRDRRNNYRSGDKRKWHESRPRRNSSSPDL</sequence>
<dbReference type="PANTHER" id="PTHR13767:SF2">
    <property type="entry name" value="PSEUDOURIDYLATE SYNTHASE TRUB1"/>
    <property type="match status" value="1"/>
</dbReference>
<reference evidence="8 9" key="1">
    <citation type="submission" date="2013-03" db="EMBL/GenBank/DDBJ databases">
        <title>The Genome Sequence of Phialophora europaea CBS 101466.</title>
        <authorList>
            <consortium name="The Broad Institute Genomics Platform"/>
            <person name="Cuomo C."/>
            <person name="de Hoog S."/>
            <person name="Gorbushina A."/>
            <person name="Walker B."/>
            <person name="Young S.K."/>
            <person name="Zeng Q."/>
            <person name="Gargeya S."/>
            <person name="Fitzgerald M."/>
            <person name="Haas B."/>
            <person name="Abouelleil A."/>
            <person name="Allen A.W."/>
            <person name="Alvarado L."/>
            <person name="Arachchi H.M."/>
            <person name="Berlin A.M."/>
            <person name="Chapman S.B."/>
            <person name="Gainer-Dewar J."/>
            <person name="Goldberg J."/>
            <person name="Griggs A."/>
            <person name="Gujja S."/>
            <person name="Hansen M."/>
            <person name="Howarth C."/>
            <person name="Imamovic A."/>
            <person name="Ireland A."/>
            <person name="Larimer J."/>
            <person name="McCowan C."/>
            <person name="Murphy C."/>
            <person name="Pearson M."/>
            <person name="Poon T.W."/>
            <person name="Priest M."/>
            <person name="Roberts A."/>
            <person name="Saif S."/>
            <person name="Shea T."/>
            <person name="Sisk P."/>
            <person name="Sykes S."/>
            <person name="Wortman J."/>
            <person name="Nusbaum C."/>
            <person name="Birren B."/>
        </authorList>
    </citation>
    <scope>NUCLEOTIDE SEQUENCE [LARGE SCALE GENOMIC DNA]</scope>
    <source>
        <strain evidence="8 9">CBS 101466</strain>
    </source>
</reference>
<dbReference type="Pfam" id="PF01509">
    <property type="entry name" value="TruB_N"/>
    <property type="match status" value="1"/>
</dbReference>
<dbReference type="GO" id="GO:0003723">
    <property type="term" value="F:RNA binding"/>
    <property type="evidence" value="ECO:0007669"/>
    <property type="project" value="InterPro"/>
</dbReference>